<feature type="compositionally biased region" description="Basic and acidic residues" evidence="1">
    <location>
        <begin position="37"/>
        <end position="50"/>
    </location>
</feature>
<keyword evidence="3" id="KW-1185">Reference proteome</keyword>
<feature type="region of interest" description="Disordered" evidence="1">
    <location>
        <begin position="1"/>
        <end position="108"/>
    </location>
</feature>
<feature type="compositionally biased region" description="Polar residues" evidence="1">
    <location>
        <begin position="54"/>
        <end position="64"/>
    </location>
</feature>
<protein>
    <submittedName>
        <fullName evidence="2">Uncharacterized protein</fullName>
    </submittedName>
</protein>
<sequence>MRILKPHSSNSRNEERRDANGSSAEVNSQARKRKLSKTTDVDKEKNDKEPGNNLIPSSSTSPQNDRFCPEVILRETTGTQTDVIPRTTTGTQTEDCSPEPEPKLSNGEVSTVRDGFLAFSSILMSYKCWKKNLTPAPLSFLPARVVVCWVSPSFF</sequence>
<dbReference type="EMBL" id="GL379827">
    <property type="protein sequence ID" value="EGT50079.1"/>
    <property type="molecule type" value="Genomic_DNA"/>
</dbReference>
<dbReference type="InParanoid" id="G0N1N0"/>
<gene>
    <name evidence="2" type="ORF">CAEBREN_00317</name>
</gene>
<organism evidence="3">
    <name type="scientific">Caenorhabditis brenneri</name>
    <name type="common">Nematode worm</name>
    <dbReference type="NCBI Taxonomy" id="135651"/>
    <lineage>
        <taxon>Eukaryota</taxon>
        <taxon>Metazoa</taxon>
        <taxon>Ecdysozoa</taxon>
        <taxon>Nematoda</taxon>
        <taxon>Chromadorea</taxon>
        <taxon>Rhabditida</taxon>
        <taxon>Rhabditina</taxon>
        <taxon>Rhabditomorpha</taxon>
        <taxon>Rhabditoidea</taxon>
        <taxon>Rhabditidae</taxon>
        <taxon>Peloderinae</taxon>
        <taxon>Caenorhabditis</taxon>
    </lineage>
</organism>
<proteinExistence type="predicted"/>
<dbReference type="HOGENOM" id="CLU_1697065_0_0_1"/>
<evidence type="ECO:0000256" key="1">
    <source>
        <dbReference type="SAM" id="MobiDB-lite"/>
    </source>
</evidence>
<evidence type="ECO:0000313" key="2">
    <source>
        <dbReference type="EMBL" id="EGT50079.1"/>
    </source>
</evidence>
<name>G0N1N0_CAEBE</name>
<dbReference type="Proteomes" id="UP000008068">
    <property type="component" value="Unassembled WGS sequence"/>
</dbReference>
<reference evidence="3" key="1">
    <citation type="submission" date="2011-07" db="EMBL/GenBank/DDBJ databases">
        <authorList>
            <consortium name="Caenorhabditis brenneri Sequencing and Analysis Consortium"/>
            <person name="Wilson R.K."/>
        </authorList>
    </citation>
    <scope>NUCLEOTIDE SEQUENCE [LARGE SCALE GENOMIC DNA]</scope>
    <source>
        <strain evidence="3">PB2801</strain>
    </source>
</reference>
<feature type="compositionally biased region" description="Polar residues" evidence="1">
    <location>
        <begin position="76"/>
        <end position="95"/>
    </location>
</feature>
<dbReference type="AlphaFoldDB" id="G0N1N0"/>
<evidence type="ECO:0000313" key="3">
    <source>
        <dbReference type="Proteomes" id="UP000008068"/>
    </source>
</evidence>
<feature type="compositionally biased region" description="Polar residues" evidence="1">
    <location>
        <begin position="20"/>
        <end position="29"/>
    </location>
</feature>
<accession>G0N1N0</accession>